<dbReference type="Gene3D" id="3.40.630.30">
    <property type="match status" value="1"/>
</dbReference>
<evidence type="ECO:0000313" key="4">
    <source>
        <dbReference type="EMBL" id="EQD45344.1"/>
    </source>
</evidence>
<dbReference type="EMBL" id="AUZY01008613">
    <property type="protein sequence ID" value="EQD45344.1"/>
    <property type="molecule type" value="Genomic_DNA"/>
</dbReference>
<reference evidence="4" key="2">
    <citation type="journal article" date="2014" name="ISME J.">
        <title>Microbial stratification in low pH oxic and suboxic macroscopic growths along an acid mine drainage.</title>
        <authorList>
            <person name="Mendez-Garcia C."/>
            <person name="Mesa V."/>
            <person name="Sprenger R.R."/>
            <person name="Richter M."/>
            <person name="Diez M.S."/>
            <person name="Solano J."/>
            <person name="Bargiela R."/>
            <person name="Golyshina O.V."/>
            <person name="Manteca A."/>
            <person name="Ramos J.L."/>
            <person name="Gallego J.R."/>
            <person name="Llorente I."/>
            <person name="Martins Dos Santos V.A."/>
            <person name="Jensen O.N."/>
            <person name="Pelaez A.I."/>
            <person name="Sanchez J."/>
            <person name="Ferrer M."/>
        </authorList>
    </citation>
    <scope>NUCLEOTIDE SEQUENCE</scope>
</reference>
<proteinExistence type="predicted"/>
<evidence type="ECO:0000259" key="3">
    <source>
        <dbReference type="PROSITE" id="PS51186"/>
    </source>
</evidence>
<dbReference type="CDD" id="cd04301">
    <property type="entry name" value="NAT_SF"/>
    <property type="match status" value="1"/>
</dbReference>
<keyword evidence="1 4" id="KW-0808">Transferase</keyword>
<dbReference type="AlphaFoldDB" id="T1AXD1"/>
<gene>
    <name evidence="4" type="ORF">B1B_13092</name>
</gene>
<organism evidence="4">
    <name type="scientific">mine drainage metagenome</name>
    <dbReference type="NCBI Taxonomy" id="410659"/>
    <lineage>
        <taxon>unclassified sequences</taxon>
        <taxon>metagenomes</taxon>
        <taxon>ecological metagenomes</taxon>
    </lineage>
</organism>
<dbReference type="InterPro" id="IPR000182">
    <property type="entry name" value="GNAT_dom"/>
</dbReference>
<accession>T1AXD1</accession>
<keyword evidence="2" id="KW-0012">Acyltransferase</keyword>
<dbReference type="InterPro" id="IPR050832">
    <property type="entry name" value="Bact_Acetyltransf"/>
</dbReference>
<dbReference type="SUPFAM" id="SSF55729">
    <property type="entry name" value="Acyl-CoA N-acyltransferases (Nat)"/>
    <property type="match status" value="1"/>
</dbReference>
<dbReference type="PROSITE" id="PS51186">
    <property type="entry name" value="GNAT"/>
    <property type="match status" value="1"/>
</dbReference>
<name>T1AXD1_9ZZZZ</name>
<sequence length="317" mass="34854">MAMEILPTDRVPETDLVEHLHGMLRALRARGESPQGDWVEGVARELHQGLRTGRFVRQGPTSILGFASTSDGGFFGHLHAEGPPDPALGARVLTALIDDLPPDSATLVVGFTGFPLRAEADLIRAVERPGGRAIARRALVRPIGPADELALTPPVPTARRLPVRDVPLSVLAQLDMRLYAGTLDALLTGPQPVHHERLLEELLHHRLGRFLDEASMALVESDTGALVGMVMTAELSAHTAIILDFGVDPMVRRKGYGRFLLRWTLRALRALGYEQVRLWVTDENLPARRLYDQLGFEPADRATLYRWERGSGQPHSG</sequence>
<protein>
    <submittedName>
        <fullName evidence="4">GCN5-related N-acetyltransferase domain protein</fullName>
    </submittedName>
</protein>
<dbReference type="InterPro" id="IPR016181">
    <property type="entry name" value="Acyl_CoA_acyltransferase"/>
</dbReference>
<dbReference type="PANTHER" id="PTHR43877:SF1">
    <property type="entry name" value="ACETYLTRANSFERASE"/>
    <property type="match status" value="1"/>
</dbReference>
<comment type="caution">
    <text evidence="4">The sequence shown here is derived from an EMBL/GenBank/DDBJ whole genome shotgun (WGS) entry which is preliminary data.</text>
</comment>
<reference evidence="4" key="1">
    <citation type="submission" date="2013-08" db="EMBL/GenBank/DDBJ databases">
        <authorList>
            <person name="Mendez C."/>
            <person name="Richter M."/>
            <person name="Ferrer M."/>
            <person name="Sanchez J."/>
        </authorList>
    </citation>
    <scope>NUCLEOTIDE SEQUENCE</scope>
</reference>
<evidence type="ECO:0000256" key="1">
    <source>
        <dbReference type="ARBA" id="ARBA00022679"/>
    </source>
</evidence>
<dbReference type="Pfam" id="PF00583">
    <property type="entry name" value="Acetyltransf_1"/>
    <property type="match status" value="1"/>
</dbReference>
<feature type="domain" description="N-acetyltransferase" evidence="3">
    <location>
        <begin position="174"/>
        <end position="317"/>
    </location>
</feature>
<dbReference type="PANTHER" id="PTHR43877">
    <property type="entry name" value="AMINOALKYLPHOSPHONATE N-ACETYLTRANSFERASE-RELATED-RELATED"/>
    <property type="match status" value="1"/>
</dbReference>
<evidence type="ECO:0000256" key="2">
    <source>
        <dbReference type="ARBA" id="ARBA00023315"/>
    </source>
</evidence>
<dbReference type="GO" id="GO:0016747">
    <property type="term" value="F:acyltransferase activity, transferring groups other than amino-acyl groups"/>
    <property type="evidence" value="ECO:0007669"/>
    <property type="project" value="InterPro"/>
</dbReference>